<protein>
    <submittedName>
        <fullName evidence="2">Conjugal transfer protein TraX</fullName>
    </submittedName>
</protein>
<feature type="transmembrane region" description="Helical" evidence="1">
    <location>
        <begin position="140"/>
        <end position="163"/>
    </location>
</feature>
<comment type="caution">
    <text evidence="2">The sequence shown here is derived from an EMBL/GenBank/DDBJ whole genome shotgun (WGS) entry which is preliminary data.</text>
</comment>
<reference evidence="2 3" key="1">
    <citation type="submission" date="2018-01" db="EMBL/GenBank/DDBJ databases">
        <title>Denitrification phenotypes of diverse strains of Pseudomonas stutzeri.</title>
        <authorList>
            <person name="Milligan D.A."/>
            <person name="Bergaust L."/>
            <person name="Bakken L.R."/>
            <person name="Frostegard A."/>
        </authorList>
    </citation>
    <scope>NUCLEOTIDE SEQUENCE [LARGE SCALE GENOMIC DNA]</scope>
    <source>
        <strain evidence="2 3">CCUG 44592</strain>
    </source>
</reference>
<keyword evidence="1" id="KW-1133">Transmembrane helix</keyword>
<feature type="transmembrane region" description="Helical" evidence="1">
    <location>
        <begin position="243"/>
        <end position="262"/>
    </location>
</feature>
<proteinExistence type="predicted"/>
<sequence>MKPWRAKSEMATPMAMPVPGIQVERDHALDWVKWLALVAMVLDHLWFVLPPEWQQPGYGLRVAGRLAFPLFCLAIAANVARQPAGYPVGIRRYLGGLLLFAILSQPAYAKFFDNGTLNILFTLALGLPIAAAIQHRTPAMIVGAVLCVAIGYAYGSVIAYGTWGVLLPAVLVMAMHAKGTDLFQVLAIGAGLVALLANGALLAVFRDLSTVQYSQVAAIAVAPLLGLLMLQIQAPAVRPVGRWMYPFYALHLLVLSSIAIAWS</sequence>
<feature type="transmembrane region" description="Helical" evidence="1">
    <location>
        <begin position="183"/>
        <end position="204"/>
    </location>
</feature>
<feature type="transmembrane region" description="Helical" evidence="1">
    <location>
        <begin position="62"/>
        <end position="80"/>
    </location>
</feature>
<accession>A0A2N8R982</accession>
<feature type="transmembrane region" description="Helical" evidence="1">
    <location>
        <begin position="31"/>
        <end position="50"/>
    </location>
</feature>
<feature type="transmembrane region" description="Helical" evidence="1">
    <location>
        <begin position="92"/>
        <end position="109"/>
    </location>
</feature>
<organism evidence="2 3">
    <name type="scientific">Stutzerimonas stutzeri</name>
    <name type="common">Pseudomonas stutzeri</name>
    <dbReference type="NCBI Taxonomy" id="316"/>
    <lineage>
        <taxon>Bacteria</taxon>
        <taxon>Pseudomonadati</taxon>
        <taxon>Pseudomonadota</taxon>
        <taxon>Gammaproteobacteria</taxon>
        <taxon>Pseudomonadales</taxon>
        <taxon>Pseudomonadaceae</taxon>
        <taxon>Stutzerimonas</taxon>
    </lineage>
</organism>
<gene>
    <name evidence="2" type="ORF">CXK99_20780</name>
</gene>
<dbReference type="AlphaFoldDB" id="A0A2N8R982"/>
<evidence type="ECO:0000256" key="1">
    <source>
        <dbReference type="SAM" id="Phobius"/>
    </source>
</evidence>
<dbReference type="Pfam" id="PF05857">
    <property type="entry name" value="TraX"/>
    <property type="match status" value="1"/>
</dbReference>
<dbReference type="InterPro" id="IPR008875">
    <property type="entry name" value="TraX"/>
</dbReference>
<feature type="transmembrane region" description="Helical" evidence="1">
    <location>
        <begin position="216"/>
        <end position="237"/>
    </location>
</feature>
<keyword evidence="1" id="KW-0472">Membrane</keyword>
<evidence type="ECO:0000313" key="3">
    <source>
        <dbReference type="Proteomes" id="UP000236003"/>
    </source>
</evidence>
<name>A0A2N8R982_STUST</name>
<dbReference type="RefSeq" id="WP_102821638.1">
    <property type="nucleotide sequence ID" value="NZ_JAMOHR010000030.1"/>
</dbReference>
<feature type="transmembrane region" description="Helical" evidence="1">
    <location>
        <begin position="115"/>
        <end position="133"/>
    </location>
</feature>
<dbReference type="EMBL" id="POUM01000024">
    <property type="protein sequence ID" value="PNF57626.1"/>
    <property type="molecule type" value="Genomic_DNA"/>
</dbReference>
<keyword evidence="1" id="KW-0812">Transmembrane</keyword>
<dbReference type="Proteomes" id="UP000236003">
    <property type="component" value="Unassembled WGS sequence"/>
</dbReference>
<evidence type="ECO:0000313" key="2">
    <source>
        <dbReference type="EMBL" id="PNF57626.1"/>
    </source>
</evidence>